<reference evidence="4" key="1">
    <citation type="submission" date="2023-07" db="EMBL/GenBank/DDBJ databases">
        <title>Chromosome-level genome assembly of Artemia franciscana.</title>
        <authorList>
            <person name="Jo E."/>
        </authorList>
    </citation>
    <scope>NUCLEOTIDE SEQUENCE</scope>
    <source>
        <tissue evidence="4">Whole body</tissue>
    </source>
</reference>
<feature type="domain" description="Ubiquitin-like" evidence="2">
    <location>
        <begin position="3"/>
        <end position="77"/>
    </location>
</feature>
<dbReference type="GO" id="GO:1903599">
    <property type="term" value="P:positive regulation of autophagy of mitochondrion"/>
    <property type="evidence" value="ECO:0007669"/>
    <property type="project" value="TreeGrafter"/>
</dbReference>
<accession>A0AA88L6M8</accession>
<proteinExistence type="predicted"/>
<evidence type="ECO:0000313" key="5">
    <source>
        <dbReference type="Proteomes" id="UP001187531"/>
    </source>
</evidence>
<dbReference type="PROSITE" id="PS50053">
    <property type="entry name" value="UBIQUITIN_2"/>
    <property type="match status" value="1"/>
</dbReference>
<dbReference type="EMBL" id="JAVRJZ010000009">
    <property type="protein sequence ID" value="KAK2718947.1"/>
    <property type="molecule type" value="Genomic_DNA"/>
</dbReference>
<feature type="region of interest" description="Disordered" evidence="1">
    <location>
        <begin position="84"/>
        <end position="114"/>
    </location>
</feature>
<dbReference type="PANTHER" id="PTHR15537:SF2">
    <property type="entry name" value="F-BOX ONLY PROTEIN 7"/>
    <property type="match status" value="1"/>
</dbReference>
<sequence length="436" mass="49231">MNVHFKVRVGGGYRFSLKVKPSDTLESLYTNLNVHLRKNQIQFSEAEILLGTTKLQNTDQSISDAGIVSGDLLFVNLIASEAPPNKWEEQPKSQGHSSESTDKESTSYSRPSPIEYAWSPEQSIEQRLEKYAHIAETSADKIALILHFILRDAKFEPATPDPENRELPNNWAWRNGVKNLLYAVNVDGSTVSCRIVMTEMLGTLFINGGANAETCSCAIKHYRRYTTGSICDLTILFKSNFVIPLLHACGCRLPHLSSLPPELLLKIVANLDIKSALCFSTASKLFYGIIRDNKLWKYYFARDYPKVFEKLKEELERDWLETYKSETVERRRQRETRKRALVVWVPENPPFVDPWNPRPRVPYPVVPDPGVPLPFIPNPDPHGPEILPGPAPFPNPENDGLAGRLGGHVPGDLLPRRRHDFRGMAGPGNFGGRNFF</sequence>
<dbReference type="GO" id="GO:0019901">
    <property type="term" value="F:protein kinase binding"/>
    <property type="evidence" value="ECO:0007669"/>
    <property type="project" value="InterPro"/>
</dbReference>
<dbReference type="InterPro" id="IPR000626">
    <property type="entry name" value="Ubiquitin-like_dom"/>
</dbReference>
<dbReference type="InterPro" id="IPR036047">
    <property type="entry name" value="F-box-like_dom_sf"/>
</dbReference>
<dbReference type="Proteomes" id="UP001187531">
    <property type="component" value="Unassembled WGS sequence"/>
</dbReference>
<gene>
    <name evidence="4" type="ORF">QYM36_006080</name>
</gene>
<dbReference type="SUPFAM" id="SSF81383">
    <property type="entry name" value="F-box domain"/>
    <property type="match status" value="1"/>
</dbReference>
<organism evidence="4 5">
    <name type="scientific">Artemia franciscana</name>
    <name type="common">Brine shrimp</name>
    <name type="synonym">Artemia sanfranciscana</name>
    <dbReference type="NCBI Taxonomy" id="6661"/>
    <lineage>
        <taxon>Eukaryota</taxon>
        <taxon>Metazoa</taxon>
        <taxon>Ecdysozoa</taxon>
        <taxon>Arthropoda</taxon>
        <taxon>Crustacea</taxon>
        <taxon>Branchiopoda</taxon>
        <taxon>Anostraca</taxon>
        <taxon>Artemiidae</taxon>
        <taxon>Artemia</taxon>
    </lineage>
</organism>
<dbReference type="AlphaFoldDB" id="A0AA88L6M8"/>
<dbReference type="Gene3D" id="1.20.1280.50">
    <property type="match status" value="1"/>
</dbReference>
<evidence type="ECO:0000313" key="4">
    <source>
        <dbReference type="EMBL" id="KAK2718947.1"/>
    </source>
</evidence>
<evidence type="ECO:0000256" key="1">
    <source>
        <dbReference type="SAM" id="MobiDB-lite"/>
    </source>
</evidence>
<evidence type="ECO:0008006" key="6">
    <source>
        <dbReference type="Google" id="ProtNLM"/>
    </source>
</evidence>
<dbReference type="PROSITE" id="PS50181">
    <property type="entry name" value="FBOX"/>
    <property type="match status" value="1"/>
</dbReference>
<keyword evidence="5" id="KW-1185">Reference proteome</keyword>
<protein>
    <recommendedName>
        <fullName evidence="6">F-box domain-containing protein</fullName>
    </recommendedName>
</protein>
<feature type="domain" description="F-box" evidence="3">
    <location>
        <begin position="253"/>
        <end position="299"/>
    </location>
</feature>
<dbReference type="PANTHER" id="PTHR15537">
    <property type="entry name" value="F-BOX ONLY PROTEIN 7"/>
    <property type="match status" value="1"/>
</dbReference>
<evidence type="ECO:0000259" key="3">
    <source>
        <dbReference type="PROSITE" id="PS50181"/>
    </source>
</evidence>
<dbReference type="InterPro" id="IPR047118">
    <property type="entry name" value="Fbxo7"/>
</dbReference>
<dbReference type="SMART" id="SM00256">
    <property type="entry name" value="FBOX"/>
    <property type="match status" value="1"/>
</dbReference>
<evidence type="ECO:0000259" key="2">
    <source>
        <dbReference type="PROSITE" id="PS50053"/>
    </source>
</evidence>
<name>A0AA88L6M8_ARTSF</name>
<dbReference type="Pfam" id="PF00646">
    <property type="entry name" value="F-box"/>
    <property type="match status" value="1"/>
</dbReference>
<comment type="caution">
    <text evidence="4">The sequence shown here is derived from an EMBL/GenBank/DDBJ whole genome shotgun (WGS) entry which is preliminary data.</text>
</comment>
<dbReference type="InterPro" id="IPR001810">
    <property type="entry name" value="F-box_dom"/>
</dbReference>